<dbReference type="CDD" id="cd05146">
    <property type="entry name" value="RIO3_euk"/>
    <property type="match status" value="1"/>
</dbReference>
<evidence type="ECO:0000256" key="12">
    <source>
        <dbReference type="ARBA" id="ARBA00022741"/>
    </source>
</evidence>
<dbReference type="InterPro" id="IPR011009">
    <property type="entry name" value="Kinase-like_dom_sf"/>
</dbReference>
<feature type="compositionally biased region" description="Acidic residues" evidence="23">
    <location>
        <begin position="216"/>
        <end position="230"/>
    </location>
</feature>
<dbReference type="InterPro" id="IPR018935">
    <property type="entry name" value="RIO_kinase_CS"/>
</dbReference>
<keyword evidence="6" id="KW-0690">Ribosome biogenesis</keyword>
<dbReference type="InParanoid" id="A0A0D2WWF4"/>
<dbReference type="EC" id="2.7.11.1" evidence="4"/>
<comment type="subunit">
    <text evidence="20">Interacts with CASP10. Interacts with IRF3; RIOK3 probably mediates the interaction of TBK1 with IRF3. Associated with 40S pre-ribosomal particles.</text>
</comment>
<keyword evidence="11" id="KW-0479">Metal-binding</keyword>
<evidence type="ECO:0000256" key="20">
    <source>
        <dbReference type="ARBA" id="ARBA00064322"/>
    </source>
</evidence>
<name>A0A0D2WWF4_CAPO3</name>
<feature type="region of interest" description="Disordered" evidence="23">
    <location>
        <begin position="50"/>
        <end position="143"/>
    </location>
</feature>
<dbReference type="STRING" id="595528.A0A0D2WWF4"/>
<evidence type="ECO:0000256" key="4">
    <source>
        <dbReference type="ARBA" id="ARBA00012513"/>
    </source>
</evidence>
<keyword evidence="9" id="KW-0399">Innate immunity</keyword>
<feature type="domain" description="RIO kinase" evidence="24">
    <location>
        <begin position="331"/>
        <end position="580"/>
    </location>
</feature>
<feature type="compositionally biased region" description="Low complexity" evidence="23">
    <location>
        <begin position="70"/>
        <end position="86"/>
    </location>
</feature>
<keyword evidence="14" id="KW-0067">ATP-binding</keyword>
<dbReference type="PROSITE" id="PS01245">
    <property type="entry name" value="RIO1"/>
    <property type="match status" value="1"/>
</dbReference>
<proteinExistence type="inferred from homology"/>
<evidence type="ECO:0000256" key="11">
    <source>
        <dbReference type="ARBA" id="ARBA00022723"/>
    </source>
</evidence>
<keyword evidence="26" id="KW-1185">Reference proteome</keyword>
<evidence type="ECO:0000256" key="10">
    <source>
        <dbReference type="ARBA" id="ARBA00022679"/>
    </source>
</evidence>
<evidence type="ECO:0000256" key="18">
    <source>
        <dbReference type="ARBA" id="ARBA00047899"/>
    </source>
</evidence>
<reference evidence="26" key="1">
    <citation type="submission" date="2011-02" db="EMBL/GenBank/DDBJ databases">
        <title>The Genome Sequence of Capsaspora owczarzaki ATCC 30864.</title>
        <authorList>
            <person name="Russ C."/>
            <person name="Cuomo C."/>
            <person name="Burger G."/>
            <person name="Gray M.W."/>
            <person name="Holland P.W.H."/>
            <person name="King N."/>
            <person name="Lang F.B.F."/>
            <person name="Roger A.J."/>
            <person name="Ruiz-Trillo I."/>
            <person name="Young S.K."/>
            <person name="Zeng Q."/>
            <person name="Gargeya S."/>
            <person name="Alvarado L."/>
            <person name="Berlin A."/>
            <person name="Chapman S.B."/>
            <person name="Chen Z."/>
            <person name="Freedman E."/>
            <person name="Gellesch M."/>
            <person name="Goldberg J."/>
            <person name="Griggs A."/>
            <person name="Gujja S."/>
            <person name="Heilman E."/>
            <person name="Heiman D."/>
            <person name="Howarth C."/>
            <person name="Mehta T."/>
            <person name="Neiman D."/>
            <person name="Pearson M."/>
            <person name="Roberts A."/>
            <person name="Saif S."/>
            <person name="Shea T."/>
            <person name="Shenoy N."/>
            <person name="Sisk P."/>
            <person name="Stolte C."/>
            <person name="Sykes S."/>
            <person name="White J."/>
            <person name="Yandava C."/>
            <person name="Haas B."/>
            <person name="Nusbaum C."/>
            <person name="Birren B."/>
        </authorList>
    </citation>
    <scope>NUCLEOTIDE SEQUENCE</scope>
    <source>
        <strain evidence="26">ATCC 30864</strain>
    </source>
</reference>
<evidence type="ECO:0000256" key="7">
    <source>
        <dbReference type="ARBA" id="ARBA00022527"/>
    </source>
</evidence>
<dbReference type="Proteomes" id="UP000008743">
    <property type="component" value="Unassembled WGS sequence"/>
</dbReference>
<keyword evidence="5" id="KW-0963">Cytoplasm</keyword>
<evidence type="ECO:0000256" key="23">
    <source>
        <dbReference type="SAM" id="MobiDB-lite"/>
    </source>
</evidence>
<dbReference type="eggNOG" id="KOG2269">
    <property type="taxonomic scope" value="Eukaryota"/>
</dbReference>
<evidence type="ECO:0000256" key="5">
    <source>
        <dbReference type="ARBA" id="ARBA00022490"/>
    </source>
</evidence>
<keyword evidence="13 25" id="KW-0418">Kinase</keyword>
<dbReference type="GO" id="GO:0004674">
    <property type="term" value="F:protein serine/threonine kinase activity"/>
    <property type="evidence" value="ECO:0007669"/>
    <property type="project" value="UniProtKB-KW"/>
</dbReference>
<evidence type="ECO:0000313" key="25">
    <source>
        <dbReference type="EMBL" id="KJE97310.1"/>
    </source>
</evidence>
<keyword evidence="8" id="KW-0597">Phosphoprotein</keyword>
<evidence type="ECO:0000256" key="16">
    <source>
        <dbReference type="ARBA" id="ARBA00022859"/>
    </source>
</evidence>
<comment type="catalytic activity">
    <reaction evidence="18">
        <text>L-threonyl-[protein] + ATP = O-phospho-L-threonyl-[protein] + ADP + H(+)</text>
        <dbReference type="Rhea" id="RHEA:46608"/>
        <dbReference type="Rhea" id="RHEA-COMP:11060"/>
        <dbReference type="Rhea" id="RHEA-COMP:11605"/>
        <dbReference type="ChEBI" id="CHEBI:15378"/>
        <dbReference type="ChEBI" id="CHEBI:30013"/>
        <dbReference type="ChEBI" id="CHEBI:30616"/>
        <dbReference type="ChEBI" id="CHEBI:61977"/>
        <dbReference type="ChEBI" id="CHEBI:456216"/>
        <dbReference type="EC" id="2.7.11.1"/>
    </reaction>
</comment>
<dbReference type="GO" id="GO:0005524">
    <property type="term" value="F:ATP binding"/>
    <property type="evidence" value="ECO:0007669"/>
    <property type="project" value="UniProtKB-KW"/>
</dbReference>
<evidence type="ECO:0000256" key="9">
    <source>
        <dbReference type="ARBA" id="ARBA00022588"/>
    </source>
</evidence>
<protein>
    <recommendedName>
        <fullName evidence="21">Serine/threonine-protein kinase RIO3</fullName>
        <ecNumber evidence="4">2.7.11.1</ecNumber>
    </recommendedName>
    <alternativeName>
        <fullName evidence="22">RIO kinase 3</fullName>
    </alternativeName>
</protein>
<dbReference type="Pfam" id="PF01163">
    <property type="entry name" value="RIO1"/>
    <property type="match status" value="1"/>
</dbReference>
<keyword evidence="16" id="KW-0391">Immunity</keyword>
<sequence length="609" mass="67304">MSCKPAVASLQTLMDEELARKLALQDTSTKPAPHDADAAAAAAMTAVALSDKKGKRAAVATAEFDDARGKPTPSSKTTAAAGSASSQHGGKTLRSAVSDEDYDDCSEGDEFDDFTDDYDDDDNDDEDEHGQDKPAAAADETDPDLLLALELSRIAQEDGNQREDSPDNDLVIAAMLQRQFDLEYNEEVARSERKMNIPGSKVAMSLHHHRVNVLSDDNDSADDDDSDNDDDVLHDPTVVRDGPIQGQLISGAAEGHGNLPRGRRRGGLNSITKHDASACNLRNARKIERFPPNFQSGHIGNDGDIRISSVAFNKLREHSKKEENNRQRQHGRQDHSTHALVMDSRTRMIIYKMVNNGSLLEVNGVISTGKEAAVYHAFGNPEPDEDAPDAVAMPAEVAIKIFKTTLNEFRNRKDYMEDDFRFQDKHSKQNPRKVIKLWAEKETHNLAKLAAAGINCPEVVVLRQHLLVMTFLGEDGVPAPKLKEARLESAALEACYDQVVDMMTRMYNVCHLVHADLSEYNILFWQDEPYFIDLSQAVDTMHPQALLFLLRDCENVTRFFAQRGAANCMSAGELFSAVSGIDVPSEDSVRYVHDVQEERNAFQAARAVC</sequence>
<dbReference type="PhylomeDB" id="A0A0D2WWF4"/>
<evidence type="ECO:0000256" key="21">
    <source>
        <dbReference type="ARBA" id="ARBA00068351"/>
    </source>
</evidence>
<evidence type="ECO:0000256" key="8">
    <source>
        <dbReference type="ARBA" id="ARBA00022553"/>
    </source>
</evidence>
<feature type="compositionally biased region" description="Acidic residues" evidence="23">
    <location>
        <begin position="98"/>
        <end position="129"/>
    </location>
</feature>
<comment type="similarity">
    <text evidence="3">Belongs to the protein kinase superfamily. RIO-type Ser/Thr kinase family.</text>
</comment>
<gene>
    <name evidence="25" type="ORF">CAOG_007739</name>
</gene>
<dbReference type="SUPFAM" id="SSF56112">
    <property type="entry name" value="Protein kinase-like (PK-like)"/>
    <property type="match status" value="1"/>
</dbReference>
<accession>A0A0D2WWF4</accession>
<dbReference type="InterPro" id="IPR018934">
    <property type="entry name" value="RIO_dom"/>
</dbReference>
<feature type="region of interest" description="Disordered" evidence="23">
    <location>
        <begin position="214"/>
        <end position="271"/>
    </location>
</feature>
<dbReference type="EMBL" id="KE346373">
    <property type="protein sequence ID" value="KJE97310.1"/>
    <property type="molecule type" value="Genomic_DNA"/>
</dbReference>
<evidence type="ECO:0000256" key="14">
    <source>
        <dbReference type="ARBA" id="ARBA00022840"/>
    </source>
</evidence>
<dbReference type="PROSITE" id="PS00109">
    <property type="entry name" value="PROTEIN_KINASE_TYR"/>
    <property type="match status" value="1"/>
</dbReference>
<dbReference type="OrthoDB" id="205248at2759"/>
<feature type="compositionally biased region" description="Basic and acidic residues" evidence="23">
    <location>
        <begin position="318"/>
        <end position="337"/>
    </location>
</feature>
<dbReference type="GO" id="GO:0046872">
    <property type="term" value="F:metal ion binding"/>
    <property type="evidence" value="ECO:0007669"/>
    <property type="project" value="UniProtKB-KW"/>
</dbReference>
<comment type="cofactor">
    <cofactor evidence="1">
        <name>Mg(2+)</name>
        <dbReference type="ChEBI" id="CHEBI:18420"/>
    </cofactor>
</comment>
<dbReference type="SMART" id="SM00090">
    <property type="entry name" value="RIO"/>
    <property type="match status" value="1"/>
</dbReference>
<evidence type="ECO:0000256" key="15">
    <source>
        <dbReference type="ARBA" id="ARBA00022842"/>
    </source>
</evidence>
<evidence type="ECO:0000256" key="13">
    <source>
        <dbReference type="ARBA" id="ARBA00022777"/>
    </source>
</evidence>
<dbReference type="Gene3D" id="1.10.510.10">
    <property type="entry name" value="Transferase(Phosphotransferase) domain 1"/>
    <property type="match status" value="1"/>
</dbReference>
<dbReference type="PIRSF" id="PIRSF038146">
    <property type="entry name" value="Ser/Thr_PK_RIO3"/>
    <property type="match status" value="1"/>
</dbReference>
<dbReference type="GO" id="GO:0042254">
    <property type="term" value="P:ribosome biogenesis"/>
    <property type="evidence" value="ECO:0007669"/>
    <property type="project" value="UniProtKB-KW"/>
</dbReference>
<keyword evidence="12" id="KW-0547">Nucleotide-binding</keyword>
<evidence type="ECO:0000256" key="17">
    <source>
        <dbReference type="ARBA" id="ARBA00023118"/>
    </source>
</evidence>
<evidence type="ECO:0000256" key="2">
    <source>
        <dbReference type="ARBA" id="ARBA00004496"/>
    </source>
</evidence>
<keyword evidence="7" id="KW-0723">Serine/threonine-protein kinase</keyword>
<evidence type="ECO:0000313" key="26">
    <source>
        <dbReference type="Proteomes" id="UP000008743"/>
    </source>
</evidence>
<evidence type="ECO:0000256" key="1">
    <source>
        <dbReference type="ARBA" id="ARBA00001946"/>
    </source>
</evidence>
<evidence type="ECO:0000256" key="3">
    <source>
        <dbReference type="ARBA" id="ARBA00009196"/>
    </source>
</evidence>
<feature type="region of interest" description="Disordered" evidence="23">
    <location>
        <begin position="318"/>
        <end position="339"/>
    </location>
</feature>
<keyword evidence="10" id="KW-0808">Transferase</keyword>
<dbReference type="InterPro" id="IPR000687">
    <property type="entry name" value="RIO_kinase"/>
</dbReference>
<dbReference type="Gene3D" id="3.30.200.20">
    <property type="entry name" value="Phosphorylase Kinase, domain 1"/>
    <property type="match status" value="1"/>
</dbReference>
<comment type="subcellular location">
    <subcellularLocation>
        <location evidence="2">Cytoplasm</location>
    </subcellularLocation>
</comment>
<dbReference type="InterPro" id="IPR017406">
    <property type="entry name" value="Ser/Thr_kinase_Rio3"/>
</dbReference>
<dbReference type="PANTHER" id="PTHR45723">
    <property type="entry name" value="SERINE/THREONINE-PROTEIN KINASE RIO1"/>
    <property type="match status" value="1"/>
</dbReference>
<keyword evidence="15" id="KW-0460">Magnesium</keyword>
<evidence type="ECO:0000256" key="6">
    <source>
        <dbReference type="ARBA" id="ARBA00022517"/>
    </source>
</evidence>
<comment type="catalytic activity">
    <reaction evidence="19">
        <text>L-seryl-[protein] + ATP = O-phospho-L-seryl-[protein] + ADP + H(+)</text>
        <dbReference type="Rhea" id="RHEA:17989"/>
        <dbReference type="Rhea" id="RHEA-COMP:9863"/>
        <dbReference type="Rhea" id="RHEA-COMP:11604"/>
        <dbReference type="ChEBI" id="CHEBI:15378"/>
        <dbReference type="ChEBI" id="CHEBI:29999"/>
        <dbReference type="ChEBI" id="CHEBI:30616"/>
        <dbReference type="ChEBI" id="CHEBI:83421"/>
        <dbReference type="ChEBI" id="CHEBI:456216"/>
        <dbReference type="EC" id="2.7.11.1"/>
    </reaction>
</comment>
<evidence type="ECO:0000256" key="19">
    <source>
        <dbReference type="ARBA" id="ARBA00048679"/>
    </source>
</evidence>
<organism evidence="25 26">
    <name type="scientific">Capsaspora owczarzaki (strain ATCC 30864)</name>
    <dbReference type="NCBI Taxonomy" id="595528"/>
    <lineage>
        <taxon>Eukaryota</taxon>
        <taxon>Filasterea</taxon>
        <taxon>Capsaspora</taxon>
    </lineage>
</organism>
<dbReference type="InterPro" id="IPR051272">
    <property type="entry name" value="RIO-type_Ser/Thr_kinase"/>
</dbReference>
<dbReference type="FunFam" id="3.30.200.20:FF:000200">
    <property type="entry name" value="Serine/threonine-protein kinase RIO3"/>
    <property type="match status" value="1"/>
</dbReference>
<dbReference type="InterPro" id="IPR008266">
    <property type="entry name" value="Tyr_kinase_AS"/>
</dbReference>
<evidence type="ECO:0000259" key="24">
    <source>
        <dbReference type="SMART" id="SM00090"/>
    </source>
</evidence>
<dbReference type="GO" id="GO:0045087">
    <property type="term" value="P:innate immune response"/>
    <property type="evidence" value="ECO:0007669"/>
    <property type="project" value="UniProtKB-KW"/>
</dbReference>
<evidence type="ECO:0000256" key="22">
    <source>
        <dbReference type="ARBA" id="ARBA00076006"/>
    </source>
</evidence>
<keyword evidence="17" id="KW-0051">Antiviral defense</keyword>
<dbReference type="GO" id="GO:0051607">
    <property type="term" value="P:defense response to virus"/>
    <property type="evidence" value="ECO:0007669"/>
    <property type="project" value="UniProtKB-KW"/>
</dbReference>
<dbReference type="GO" id="GO:0005737">
    <property type="term" value="C:cytoplasm"/>
    <property type="evidence" value="ECO:0007669"/>
    <property type="project" value="UniProtKB-SubCell"/>
</dbReference>
<dbReference type="AlphaFoldDB" id="A0A0D2WWF4"/>